<dbReference type="SMART" id="SM00429">
    <property type="entry name" value="IPT"/>
    <property type="match status" value="3"/>
</dbReference>
<comment type="caution">
    <text evidence="3">The sequence shown here is derived from an EMBL/GenBank/DDBJ whole genome shotgun (WGS) entry which is preliminary data.</text>
</comment>
<feature type="domain" description="IPT/TIG" evidence="2">
    <location>
        <begin position="163"/>
        <end position="251"/>
    </location>
</feature>
<dbReference type="PANTHER" id="PTHR46769">
    <property type="entry name" value="POLYCYSTIC KIDNEY AND HEPATIC DISEASE 1 (AUTOSOMAL RECESSIVE)-LIKE 1"/>
    <property type="match status" value="1"/>
</dbReference>
<dbReference type="Pfam" id="PF01833">
    <property type="entry name" value="TIG"/>
    <property type="match status" value="5"/>
</dbReference>
<dbReference type="InterPro" id="IPR014756">
    <property type="entry name" value="Ig_E-set"/>
</dbReference>
<keyword evidence="1" id="KW-0732">Signal</keyword>
<feature type="domain" description="IPT/TIG" evidence="2">
    <location>
        <begin position="695"/>
        <end position="782"/>
    </location>
</feature>
<evidence type="ECO:0000313" key="4">
    <source>
        <dbReference type="Proteomes" id="UP000760860"/>
    </source>
</evidence>
<name>A0A8T1IY42_9STRA</name>
<dbReference type="AlphaFoldDB" id="A0A8T1IY42"/>
<feature type="domain" description="IPT/TIG" evidence="2">
    <location>
        <begin position="342"/>
        <end position="423"/>
    </location>
</feature>
<dbReference type="SUPFAM" id="SSF81296">
    <property type="entry name" value="E set domains"/>
    <property type="match status" value="7"/>
</dbReference>
<protein>
    <recommendedName>
        <fullName evidence="2">IPT/TIG domain-containing protein</fullName>
    </recommendedName>
</protein>
<evidence type="ECO:0000256" key="1">
    <source>
        <dbReference type="ARBA" id="ARBA00022729"/>
    </source>
</evidence>
<gene>
    <name evidence="3" type="ORF">PC129_g1620</name>
</gene>
<dbReference type="CDD" id="cd00102">
    <property type="entry name" value="IPT"/>
    <property type="match status" value="4"/>
</dbReference>
<proteinExistence type="predicted"/>
<evidence type="ECO:0000313" key="3">
    <source>
        <dbReference type="EMBL" id="KAG3227832.1"/>
    </source>
</evidence>
<dbReference type="InterPro" id="IPR013783">
    <property type="entry name" value="Ig-like_fold"/>
</dbReference>
<reference evidence="3" key="1">
    <citation type="submission" date="2018-05" db="EMBL/GenBank/DDBJ databases">
        <title>Effector identification in a new, highly contiguous assembly of the strawberry crown rot pathogen Phytophthora cactorum.</title>
        <authorList>
            <person name="Armitage A.D."/>
            <person name="Nellist C.F."/>
            <person name="Bates H."/>
            <person name="Vickerstaff R.J."/>
            <person name="Harrison R.J."/>
        </authorList>
    </citation>
    <scope>NUCLEOTIDE SEQUENCE</scope>
    <source>
        <strain evidence="3">P421</strain>
    </source>
</reference>
<dbReference type="EMBL" id="RCMV01000026">
    <property type="protein sequence ID" value="KAG3227832.1"/>
    <property type="molecule type" value="Genomic_DNA"/>
</dbReference>
<dbReference type="InterPro" id="IPR002909">
    <property type="entry name" value="IPT_dom"/>
</dbReference>
<dbReference type="Gene3D" id="2.60.40.10">
    <property type="entry name" value="Immunoglobulins"/>
    <property type="match status" value="9"/>
</dbReference>
<sequence>MVSVIGVHFVSTSKSVCGFGYRTVPAIVVSSTEVTCIVQPSSWSSIGPVNFRFSSNGQAFSKENVPYLIYENPLLIDLSPRVGSVNGGTKLTFTWDQMIPIEYFGNVSCQIGSTVLDDVLITGTTASIVVPAVQNGVDGPVTTRISLNGQNYVEGPQFWYLLVPRIDSIYPNTSGETTGTWIRVAGENFPRLTTLSCWFGVFNTRGMVPAEWVSDKLVLCRAPVYRPVTVDFGFSINGVDIIDTNLQFTFTPKAITRDYYPVSGPTSGGTELTIPVDNDAQQCRRLTCIVGEFTVVAFMDSAQPAVKCTVPPEDQVGEVSIAVECDSKAILEFERMFSYYIAPIISDIEPHSMSLTSGGVISVRGWNFPESIVYCRFDSNIVTIAIIVSESEIRCVAPAFSSLAVFSYVTLEVSANGVDFTTSGTKIQLTPSLEVVAMRPRHALVNQDLEIMISTSGLIINPEIFSCRVGEAYEVAASMASRTSIKCKLPGVSSPGQVTVSVSNNGSSGSVFGGENVVVSGRGFVPEVDIVCIFGSTSVGATYTHEKSVSCVAPPSQWVTQITDERAESSSKVVFKLGVAFGSSVTALEQDSELIWMYQLPMVDVAIYPTKILTGRAGTVNVKGLDLSFSYTMRLVPEDGSESQILVSLYPQNDVQNNDFEGKVQLVVSGRYAVEIEDSGGYVVSKQNLIIEAMDPIQVVNVMPSSGPVRGGSIVVLEIDRGLDIDELMCLFGDNVTSATEMKPGTVVCKSPPANHPGQVCLSVSIRNQQTSYSDVYEFTYYPDEVITSIVPETLMGSQQNEDLIITGSNFYHMDEMATPLCRIGSAVTRASIISPTKVMCPSAVLPSGEYPVSLACDGVNFATSPRKVTSKRHGVRSSQFSSL</sequence>
<evidence type="ECO:0000259" key="2">
    <source>
        <dbReference type="SMART" id="SM00429"/>
    </source>
</evidence>
<dbReference type="InterPro" id="IPR052387">
    <property type="entry name" value="Fibrocystin"/>
</dbReference>
<dbReference type="Proteomes" id="UP000760860">
    <property type="component" value="Unassembled WGS sequence"/>
</dbReference>
<organism evidence="3 4">
    <name type="scientific">Phytophthora cactorum</name>
    <dbReference type="NCBI Taxonomy" id="29920"/>
    <lineage>
        <taxon>Eukaryota</taxon>
        <taxon>Sar</taxon>
        <taxon>Stramenopiles</taxon>
        <taxon>Oomycota</taxon>
        <taxon>Peronosporomycetes</taxon>
        <taxon>Peronosporales</taxon>
        <taxon>Peronosporaceae</taxon>
        <taxon>Phytophthora</taxon>
    </lineage>
</organism>
<accession>A0A8T1IY42</accession>
<dbReference type="PANTHER" id="PTHR46769:SF2">
    <property type="entry name" value="FIBROCYSTIN-L ISOFORM 2 PRECURSOR-RELATED"/>
    <property type="match status" value="1"/>
</dbReference>